<dbReference type="FunFam" id="3.40.50.1400:FF:000002">
    <property type="entry name" value="Ferrochelatase"/>
    <property type="match status" value="1"/>
</dbReference>
<comment type="catalytic activity">
    <reaction evidence="9">
        <text>heme b + 2 H(+) = protoporphyrin IX + Fe(2+)</text>
        <dbReference type="Rhea" id="RHEA:22584"/>
        <dbReference type="ChEBI" id="CHEBI:15378"/>
        <dbReference type="ChEBI" id="CHEBI:29033"/>
        <dbReference type="ChEBI" id="CHEBI:57306"/>
        <dbReference type="ChEBI" id="CHEBI:60344"/>
        <dbReference type="EC" id="4.98.1.1"/>
    </reaction>
</comment>
<sequence length="361" mass="40594">MGKMKPTRINTNAPDATCPVHAQSDHPKIPKEKVGVLVANLGTPDNTDYWSMRRYLNEFLSDKRVIDYPRWQWQPILQGIVLSIRPSKSGAAYKSIWNEEANESPLMTITKDQVSAISKTLKVKYGDDVMVDFCMRYGNPSTKSKVANMVAQGCTKILFFPLYPQYAGATVATANDEFFRALMEENWQPASRTVAPYFDEPKYIDALAASIETAYAGAEKKPGILICSYHGLPQRYHRVGGDPYHCQCQKTTRLLKERLGWDDTEIMTTFQSKFGPEAWLQPYTVEEVARQAEAGNKSIAVCAPAFSADCIETLEEINEEIKESFEEAGGEEFLYIPCLNDEPAHIDALVHVIEKNLTGWV</sequence>
<dbReference type="NCBIfam" id="TIGR00109">
    <property type="entry name" value="hemH"/>
    <property type="match status" value="1"/>
</dbReference>
<dbReference type="PATRIC" id="fig|1397108.4.peg.1837"/>
<evidence type="ECO:0000256" key="8">
    <source>
        <dbReference type="ARBA" id="ARBA00024536"/>
    </source>
</evidence>
<keyword evidence="7 9" id="KW-0627">Porphyrin biosynthesis</keyword>
<comment type="similarity">
    <text evidence="1 9 10">Belongs to the ferrochelatase family.</text>
</comment>
<keyword evidence="4 9" id="KW-0408">Iron</keyword>
<keyword evidence="3 9" id="KW-0479">Metal-binding</keyword>
<evidence type="ECO:0000256" key="6">
    <source>
        <dbReference type="ARBA" id="ARBA00023239"/>
    </source>
</evidence>
<dbReference type="GO" id="GO:0046872">
    <property type="term" value="F:metal ion binding"/>
    <property type="evidence" value="ECO:0007669"/>
    <property type="project" value="UniProtKB-KW"/>
</dbReference>
<keyword evidence="12" id="KW-1185">Reference proteome</keyword>
<reference evidence="11 12" key="1">
    <citation type="submission" date="2015-05" db="EMBL/GenBank/DDBJ databases">
        <authorList>
            <person name="Wang D.B."/>
            <person name="Wang M."/>
        </authorList>
    </citation>
    <scope>NUCLEOTIDE SEQUENCE [LARGE SCALE GENOMIC DNA]</scope>
    <source>
        <strain evidence="11 12">IMCC 12053</strain>
    </source>
</reference>
<evidence type="ECO:0000256" key="3">
    <source>
        <dbReference type="ARBA" id="ARBA00022723"/>
    </source>
</evidence>
<dbReference type="InterPro" id="IPR001015">
    <property type="entry name" value="Ferrochelatase"/>
</dbReference>
<keyword evidence="6 9" id="KW-0456">Lyase</keyword>
<dbReference type="Gene3D" id="3.40.50.1400">
    <property type="match status" value="2"/>
</dbReference>
<dbReference type="CDD" id="cd03411">
    <property type="entry name" value="Ferrochelatase_N"/>
    <property type="match status" value="1"/>
</dbReference>
<protein>
    <recommendedName>
        <fullName evidence="9">Ferrochelatase</fullName>
        <ecNumber evidence="9">4.98.1.1</ecNumber>
    </recommendedName>
    <alternativeName>
        <fullName evidence="9">Heme synthase</fullName>
    </alternativeName>
    <alternativeName>
        <fullName evidence="9">Protoheme ferro-lyase</fullName>
    </alternativeName>
</protein>
<dbReference type="PANTHER" id="PTHR11108">
    <property type="entry name" value="FERROCHELATASE"/>
    <property type="match status" value="1"/>
</dbReference>
<dbReference type="InterPro" id="IPR033659">
    <property type="entry name" value="Ferrochelatase_N"/>
</dbReference>
<dbReference type="SUPFAM" id="SSF53800">
    <property type="entry name" value="Chelatase"/>
    <property type="match status" value="1"/>
</dbReference>
<gene>
    <name evidence="9" type="primary">hemH</name>
    <name evidence="11" type="ORF">IMCC12053_1799</name>
</gene>
<evidence type="ECO:0000313" key="12">
    <source>
        <dbReference type="Proteomes" id="UP000064920"/>
    </source>
</evidence>
<dbReference type="Proteomes" id="UP000064920">
    <property type="component" value="Chromosome"/>
</dbReference>
<evidence type="ECO:0000256" key="5">
    <source>
        <dbReference type="ARBA" id="ARBA00023133"/>
    </source>
</evidence>
<dbReference type="HAMAP" id="MF_00323">
    <property type="entry name" value="Ferrochelatase"/>
    <property type="match status" value="1"/>
</dbReference>
<accession>A0A0N9ZZG5</accession>
<organism evidence="11 12">
    <name type="scientific">Celeribacter marinus</name>
    <dbReference type="NCBI Taxonomy" id="1397108"/>
    <lineage>
        <taxon>Bacteria</taxon>
        <taxon>Pseudomonadati</taxon>
        <taxon>Pseudomonadota</taxon>
        <taxon>Alphaproteobacteria</taxon>
        <taxon>Rhodobacterales</taxon>
        <taxon>Roseobacteraceae</taxon>
        <taxon>Celeribacter</taxon>
    </lineage>
</organism>
<evidence type="ECO:0000256" key="10">
    <source>
        <dbReference type="RuleBase" id="RU004185"/>
    </source>
</evidence>
<dbReference type="CDD" id="cd00419">
    <property type="entry name" value="Ferrochelatase_C"/>
    <property type="match status" value="1"/>
</dbReference>
<keyword evidence="5 9" id="KW-0350">Heme biosynthesis</keyword>
<evidence type="ECO:0000256" key="1">
    <source>
        <dbReference type="ARBA" id="ARBA00007718"/>
    </source>
</evidence>
<dbReference type="UniPathway" id="UPA00252">
    <property type="reaction ID" value="UER00325"/>
</dbReference>
<evidence type="ECO:0000313" key="11">
    <source>
        <dbReference type="EMBL" id="ALI55746.1"/>
    </source>
</evidence>
<comment type="subcellular location">
    <subcellularLocation>
        <location evidence="9">Cytoplasm</location>
    </subcellularLocation>
</comment>
<evidence type="ECO:0000256" key="2">
    <source>
        <dbReference type="ARBA" id="ARBA00022490"/>
    </source>
</evidence>
<name>A0A0N9ZZG5_9RHOB</name>
<dbReference type="KEGG" id="cmar:IMCC12053_1799"/>
<comment type="function">
    <text evidence="9">Catalyzes the ferrous insertion into protoporphyrin IX.</text>
</comment>
<dbReference type="EC" id="4.98.1.1" evidence="9"/>
<comment type="catalytic activity">
    <reaction evidence="8">
        <text>Fe-coproporphyrin III + 2 H(+) = coproporphyrin III + Fe(2+)</text>
        <dbReference type="Rhea" id="RHEA:49572"/>
        <dbReference type="ChEBI" id="CHEBI:15378"/>
        <dbReference type="ChEBI" id="CHEBI:29033"/>
        <dbReference type="ChEBI" id="CHEBI:68438"/>
        <dbReference type="ChEBI" id="CHEBI:131725"/>
        <dbReference type="EC" id="4.99.1.9"/>
    </reaction>
    <physiologicalReaction direction="right-to-left" evidence="8">
        <dbReference type="Rhea" id="RHEA:49574"/>
    </physiologicalReaction>
</comment>
<dbReference type="STRING" id="1397108.IMCC12053_1799"/>
<dbReference type="RefSeq" id="WP_425458157.1">
    <property type="nucleotide sequence ID" value="NZ_FOSM01000014.1"/>
</dbReference>
<dbReference type="EMBL" id="CP012023">
    <property type="protein sequence ID" value="ALI55746.1"/>
    <property type="molecule type" value="Genomic_DNA"/>
</dbReference>
<dbReference type="GO" id="GO:0005737">
    <property type="term" value="C:cytoplasm"/>
    <property type="evidence" value="ECO:0007669"/>
    <property type="project" value="UniProtKB-SubCell"/>
</dbReference>
<keyword evidence="2 9" id="KW-0963">Cytoplasm</keyword>
<evidence type="ECO:0000256" key="4">
    <source>
        <dbReference type="ARBA" id="ARBA00023004"/>
    </source>
</evidence>
<feature type="binding site" evidence="9">
    <location>
        <position position="230"/>
    </location>
    <ligand>
        <name>Fe(2+)</name>
        <dbReference type="ChEBI" id="CHEBI:29033"/>
    </ligand>
</feature>
<evidence type="ECO:0000256" key="9">
    <source>
        <dbReference type="HAMAP-Rule" id="MF_00323"/>
    </source>
</evidence>
<dbReference type="AlphaFoldDB" id="A0A0N9ZZG5"/>
<dbReference type="GO" id="GO:0006783">
    <property type="term" value="P:heme biosynthetic process"/>
    <property type="evidence" value="ECO:0007669"/>
    <property type="project" value="UniProtKB-UniRule"/>
</dbReference>
<dbReference type="GO" id="GO:0004325">
    <property type="term" value="F:ferrochelatase activity"/>
    <property type="evidence" value="ECO:0007669"/>
    <property type="project" value="UniProtKB-UniRule"/>
</dbReference>
<feature type="binding site" evidence="9">
    <location>
        <position position="312"/>
    </location>
    <ligand>
        <name>Fe(2+)</name>
        <dbReference type="ChEBI" id="CHEBI:29033"/>
    </ligand>
</feature>
<comment type="pathway">
    <text evidence="9">Porphyrin-containing compound metabolism; protoheme biosynthesis; protoheme from protoporphyrin-IX: step 1/1.</text>
</comment>
<evidence type="ECO:0000256" key="7">
    <source>
        <dbReference type="ARBA" id="ARBA00023244"/>
    </source>
</evidence>
<dbReference type="Pfam" id="PF00762">
    <property type="entry name" value="Ferrochelatase"/>
    <property type="match status" value="1"/>
</dbReference>
<dbReference type="InterPro" id="IPR033644">
    <property type="entry name" value="Ferrochelatase_C"/>
</dbReference>
<proteinExistence type="inferred from homology"/>
<dbReference type="PANTHER" id="PTHR11108:SF1">
    <property type="entry name" value="FERROCHELATASE, MITOCHONDRIAL"/>
    <property type="match status" value="1"/>
</dbReference>